<keyword evidence="1" id="KW-0472">Membrane</keyword>
<comment type="caution">
    <text evidence="2">The sequence shown here is derived from an EMBL/GenBank/DDBJ whole genome shotgun (WGS) entry which is preliminary data.</text>
</comment>
<keyword evidence="1" id="KW-1133">Transmembrane helix</keyword>
<dbReference type="Proteomes" id="UP000011566">
    <property type="component" value="Unassembled WGS sequence"/>
</dbReference>
<dbReference type="EMBL" id="AOMB01000033">
    <property type="protein sequence ID" value="EMA37776.1"/>
    <property type="molecule type" value="Genomic_DNA"/>
</dbReference>
<feature type="transmembrane region" description="Helical" evidence="1">
    <location>
        <begin position="21"/>
        <end position="41"/>
    </location>
</feature>
<keyword evidence="3" id="KW-1185">Reference proteome</keyword>
<dbReference type="AlphaFoldDB" id="M0LWC9"/>
<protein>
    <submittedName>
        <fullName evidence="2">Uncharacterized protein</fullName>
    </submittedName>
</protein>
<feature type="transmembrane region" description="Helical" evidence="1">
    <location>
        <begin position="47"/>
        <end position="67"/>
    </location>
</feature>
<sequence>MMESSNSERLPGLDPESSNPVVYVGAWVVFWAAMHVVVFFFAGGDLWVALLGGAGAGPILSLLSLSLHR</sequence>
<organism evidence="2 3">
    <name type="scientific">Halococcus hamelinensis 100A6</name>
    <dbReference type="NCBI Taxonomy" id="1132509"/>
    <lineage>
        <taxon>Archaea</taxon>
        <taxon>Methanobacteriati</taxon>
        <taxon>Methanobacteriota</taxon>
        <taxon>Stenosarchaea group</taxon>
        <taxon>Halobacteria</taxon>
        <taxon>Halobacteriales</taxon>
        <taxon>Halococcaceae</taxon>
        <taxon>Halococcus</taxon>
    </lineage>
</organism>
<accession>M0LWC9</accession>
<evidence type="ECO:0000256" key="1">
    <source>
        <dbReference type="SAM" id="Phobius"/>
    </source>
</evidence>
<reference evidence="2 3" key="1">
    <citation type="journal article" date="2014" name="PLoS Genet.">
        <title>Phylogenetically driven sequencing of extremely halophilic archaea reveals strategies for static and dynamic osmo-response.</title>
        <authorList>
            <person name="Becker E.A."/>
            <person name="Seitzer P.M."/>
            <person name="Tritt A."/>
            <person name="Larsen D."/>
            <person name="Krusor M."/>
            <person name="Yao A.I."/>
            <person name="Wu D."/>
            <person name="Madern D."/>
            <person name="Eisen J.A."/>
            <person name="Darling A.E."/>
            <person name="Facciotti M.T."/>
        </authorList>
    </citation>
    <scope>NUCLEOTIDE SEQUENCE [LARGE SCALE GENOMIC DNA]</scope>
    <source>
        <strain evidence="2 3">100A6</strain>
    </source>
</reference>
<proteinExistence type="predicted"/>
<evidence type="ECO:0000313" key="2">
    <source>
        <dbReference type="EMBL" id="EMA37776.1"/>
    </source>
</evidence>
<dbReference type="PATRIC" id="fig|1132509.6.peg.2847"/>
<name>M0LWC9_9EURY</name>
<gene>
    <name evidence="2" type="ORF">C447_12410</name>
</gene>
<keyword evidence="1" id="KW-0812">Transmembrane</keyword>
<evidence type="ECO:0000313" key="3">
    <source>
        <dbReference type="Proteomes" id="UP000011566"/>
    </source>
</evidence>